<dbReference type="Pfam" id="PF00501">
    <property type="entry name" value="AMP-binding"/>
    <property type="match status" value="1"/>
</dbReference>
<organism evidence="5 6">
    <name type="scientific">Schleiferilactobacillus harbinensis DSM 16991</name>
    <dbReference type="NCBI Taxonomy" id="1122147"/>
    <lineage>
        <taxon>Bacteria</taxon>
        <taxon>Bacillati</taxon>
        <taxon>Bacillota</taxon>
        <taxon>Bacilli</taxon>
        <taxon>Lactobacillales</taxon>
        <taxon>Lactobacillaceae</taxon>
        <taxon>Schleiferilactobacillus</taxon>
    </lineage>
</organism>
<dbReference type="eggNOG" id="COG0318">
    <property type="taxonomic scope" value="Bacteria"/>
</dbReference>
<dbReference type="InterPro" id="IPR045851">
    <property type="entry name" value="AMP-bd_C_sf"/>
</dbReference>
<dbReference type="RefSeq" id="WP_027828380.1">
    <property type="nucleotide sequence ID" value="NZ_AUEH01000018.1"/>
</dbReference>
<dbReference type="Gene3D" id="3.30.300.30">
    <property type="match status" value="1"/>
</dbReference>
<dbReference type="InterPro" id="IPR020845">
    <property type="entry name" value="AMP-binding_CS"/>
</dbReference>
<evidence type="ECO:0000259" key="3">
    <source>
        <dbReference type="Pfam" id="PF00501"/>
    </source>
</evidence>
<dbReference type="SUPFAM" id="SSF56801">
    <property type="entry name" value="Acetyl-CoA synthetase-like"/>
    <property type="match status" value="1"/>
</dbReference>
<dbReference type="Gene3D" id="3.40.50.12780">
    <property type="entry name" value="N-terminal domain of ligase-like"/>
    <property type="match status" value="1"/>
</dbReference>
<evidence type="ECO:0000313" key="6">
    <source>
        <dbReference type="Proteomes" id="UP000050949"/>
    </source>
</evidence>
<dbReference type="GO" id="GO:0006631">
    <property type="term" value="P:fatty acid metabolic process"/>
    <property type="evidence" value="ECO:0007669"/>
    <property type="project" value="TreeGrafter"/>
</dbReference>
<accession>A0A0R1XJP3</accession>
<dbReference type="PANTHER" id="PTHR43201">
    <property type="entry name" value="ACYL-COA SYNTHETASE"/>
    <property type="match status" value="1"/>
</dbReference>
<dbReference type="Pfam" id="PF13193">
    <property type="entry name" value="AMP-binding_C"/>
    <property type="match status" value="1"/>
</dbReference>
<keyword evidence="2" id="KW-0436">Ligase</keyword>
<evidence type="ECO:0000259" key="4">
    <source>
        <dbReference type="Pfam" id="PF13193"/>
    </source>
</evidence>
<comment type="similarity">
    <text evidence="1">Belongs to the ATP-dependent AMP-binding enzyme family.</text>
</comment>
<dbReference type="GO" id="GO:0031956">
    <property type="term" value="F:medium-chain fatty acid-CoA ligase activity"/>
    <property type="evidence" value="ECO:0007669"/>
    <property type="project" value="TreeGrafter"/>
</dbReference>
<dbReference type="OrthoDB" id="9762242at2"/>
<dbReference type="PANTHER" id="PTHR43201:SF5">
    <property type="entry name" value="MEDIUM-CHAIN ACYL-COA LIGASE ACSF2, MITOCHONDRIAL"/>
    <property type="match status" value="1"/>
</dbReference>
<proteinExistence type="inferred from homology"/>
<dbReference type="PROSITE" id="PS00455">
    <property type="entry name" value="AMP_BINDING"/>
    <property type="match status" value="1"/>
</dbReference>
<evidence type="ECO:0000256" key="2">
    <source>
        <dbReference type="ARBA" id="ARBA00022598"/>
    </source>
</evidence>
<dbReference type="AlphaFoldDB" id="A0A0R1XJP3"/>
<gene>
    <name evidence="5" type="ORF">FC91_GL000438</name>
</gene>
<sequence>MSTLTDRLSLQLINNRQYPIVRDEGLAEWFTGRELEEDVARLKDVFTAHDIGHGDVVLVCLPNSAVHLVINQALWELGAVVQPISATTPGPQILTIRAEYHYPAFIADPDHLAVLPAGWTDTPVALHTQAPLFLYTKAEWATDKAAVKPQVAGEDDLGMILQTSGTTGKPKRVGVTHRQMLNAANHDIASHQLSEMDTTLIVMPMFHVNAQLISVLSTRLSGGKIVIAPKFSAHLFWQQVRDSHVTWTSVVPTIISILLLNAGANAAYSPDLRLRFVRCSSFALPEDKLRAFQRRYHTQVIEGYGMTESVSQCTVNPFNAPKVGSAGKPYATDLRILPVDQKPTTKPRVLGEIIVRGDHVITDYLDHNPDAFWNGWFRTGDLGYLDEDGYLYVQGRTKEIISHGGEKVAPAEVENILSELNFVAQVAVIGLPDPLYGENVTAVVVSTTPGQHEQEQTQTLAHFAHAHLAKYERPTTIIFRDTLPRNATGKVLRPQLTKELSRNGIAHEA</sequence>
<dbReference type="InterPro" id="IPR000873">
    <property type="entry name" value="AMP-dep_synth/lig_dom"/>
</dbReference>
<feature type="domain" description="AMP-dependent synthetase/ligase" evidence="3">
    <location>
        <begin position="20"/>
        <end position="365"/>
    </location>
</feature>
<comment type="caution">
    <text evidence="5">The sequence shown here is derived from an EMBL/GenBank/DDBJ whole genome shotgun (WGS) entry which is preliminary data.</text>
</comment>
<evidence type="ECO:0000313" key="5">
    <source>
        <dbReference type="EMBL" id="KRM29733.1"/>
    </source>
</evidence>
<dbReference type="InterPro" id="IPR042099">
    <property type="entry name" value="ANL_N_sf"/>
</dbReference>
<dbReference type="EMBL" id="AZFW01000011">
    <property type="protein sequence ID" value="KRM29733.1"/>
    <property type="molecule type" value="Genomic_DNA"/>
</dbReference>
<dbReference type="InterPro" id="IPR025110">
    <property type="entry name" value="AMP-bd_C"/>
</dbReference>
<protein>
    <submittedName>
        <fullName evidence="5">Acyl-CoA synthetase family protein</fullName>
    </submittedName>
</protein>
<evidence type="ECO:0000256" key="1">
    <source>
        <dbReference type="ARBA" id="ARBA00006432"/>
    </source>
</evidence>
<dbReference type="PATRIC" id="fig|1122147.4.peg.456"/>
<name>A0A0R1XJP3_9LACO</name>
<dbReference type="Proteomes" id="UP000050949">
    <property type="component" value="Unassembled WGS sequence"/>
</dbReference>
<feature type="domain" description="AMP-binding enzyme C-terminal" evidence="4">
    <location>
        <begin position="412"/>
        <end position="490"/>
    </location>
</feature>
<reference evidence="5 6" key="1">
    <citation type="journal article" date="2015" name="Genome Announc.">
        <title>Expanding the biotechnology potential of lactobacilli through comparative genomics of 213 strains and associated genera.</title>
        <authorList>
            <person name="Sun Z."/>
            <person name="Harris H.M."/>
            <person name="McCann A."/>
            <person name="Guo C."/>
            <person name="Argimon S."/>
            <person name="Zhang W."/>
            <person name="Yang X."/>
            <person name="Jeffery I.B."/>
            <person name="Cooney J.C."/>
            <person name="Kagawa T.F."/>
            <person name="Liu W."/>
            <person name="Song Y."/>
            <person name="Salvetti E."/>
            <person name="Wrobel A."/>
            <person name="Rasinkangas P."/>
            <person name="Parkhill J."/>
            <person name="Rea M.C."/>
            <person name="O'Sullivan O."/>
            <person name="Ritari J."/>
            <person name="Douillard F.P."/>
            <person name="Paul Ross R."/>
            <person name="Yang R."/>
            <person name="Briner A.E."/>
            <person name="Felis G.E."/>
            <person name="de Vos W.M."/>
            <person name="Barrangou R."/>
            <person name="Klaenhammer T.R."/>
            <person name="Caufield P.W."/>
            <person name="Cui Y."/>
            <person name="Zhang H."/>
            <person name="O'Toole P.W."/>
        </authorList>
    </citation>
    <scope>NUCLEOTIDE SEQUENCE [LARGE SCALE GENOMIC DNA]</scope>
    <source>
        <strain evidence="5 6">DSM 16991</strain>
    </source>
</reference>